<evidence type="ECO:0000313" key="4">
    <source>
        <dbReference type="EMBL" id="MEV5505721.1"/>
    </source>
</evidence>
<evidence type="ECO:0000313" key="5">
    <source>
        <dbReference type="Proteomes" id="UP001552594"/>
    </source>
</evidence>
<dbReference type="GO" id="GO:0008233">
    <property type="term" value="F:peptidase activity"/>
    <property type="evidence" value="ECO:0007669"/>
    <property type="project" value="UniProtKB-KW"/>
</dbReference>
<dbReference type="InterPro" id="IPR004176">
    <property type="entry name" value="Clp_R_N"/>
</dbReference>
<dbReference type="PROSITE" id="PS51903">
    <property type="entry name" value="CLP_R"/>
    <property type="match status" value="1"/>
</dbReference>
<evidence type="ECO:0000259" key="3">
    <source>
        <dbReference type="PROSITE" id="PS51903"/>
    </source>
</evidence>
<sequence>MFERFTKEARTAVVWAQEEARELRASRVGAEHLLLGTVFRDGCPPLARLGVMAEALRQVLRAAGPLGEEDAAALRSLGIDLDAVRDRAEHAFGAGALDWPDPDPAARRGRRRRAAEGAPKGHIPFAPAAKRALELSLREAQGLGHGFIAVPHLVLGLLGTGDPAVTSALRRLGTDEAAVRTELLVDLRRAA</sequence>
<gene>
    <name evidence="4" type="ORF">AB0L16_04485</name>
</gene>
<keyword evidence="1" id="KW-0677">Repeat</keyword>
<keyword evidence="5" id="KW-1185">Reference proteome</keyword>
<dbReference type="Proteomes" id="UP001552594">
    <property type="component" value="Unassembled WGS sequence"/>
</dbReference>
<reference evidence="4 5" key="1">
    <citation type="submission" date="2024-06" db="EMBL/GenBank/DDBJ databases">
        <title>The Natural Products Discovery Center: Release of the First 8490 Sequenced Strains for Exploring Actinobacteria Biosynthetic Diversity.</title>
        <authorList>
            <person name="Kalkreuter E."/>
            <person name="Kautsar S.A."/>
            <person name="Yang D."/>
            <person name="Bader C.D."/>
            <person name="Teijaro C.N."/>
            <person name="Fluegel L."/>
            <person name="Davis C.M."/>
            <person name="Simpson J.R."/>
            <person name="Lauterbach L."/>
            <person name="Steele A.D."/>
            <person name="Gui C."/>
            <person name="Meng S."/>
            <person name="Li G."/>
            <person name="Viehrig K."/>
            <person name="Ye F."/>
            <person name="Su P."/>
            <person name="Kiefer A.F."/>
            <person name="Nichols A."/>
            <person name="Cepeda A.J."/>
            <person name="Yan W."/>
            <person name="Fan B."/>
            <person name="Jiang Y."/>
            <person name="Adhikari A."/>
            <person name="Zheng C.-J."/>
            <person name="Schuster L."/>
            <person name="Cowan T.M."/>
            <person name="Smanski M.J."/>
            <person name="Chevrette M.G."/>
            <person name="De Carvalho L.P.S."/>
            <person name="Shen B."/>
        </authorList>
    </citation>
    <scope>NUCLEOTIDE SEQUENCE [LARGE SCALE GENOMIC DNA]</scope>
    <source>
        <strain evidence="4 5">NPDC052347</strain>
    </source>
</reference>
<dbReference type="Gene3D" id="1.10.1780.10">
    <property type="entry name" value="Clp, N-terminal domain"/>
    <property type="match status" value="2"/>
</dbReference>
<proteinExistence type="predicted"/>
<name>A0ABV3JS58_STRON</name>
<dbReference type="Pfam" id="PF02861">
    <property type="entry name" value="Clp_N"/>
    <property type="match status" value="2"/>
</dbReference>
<protein>
    <submittedName>
        <fullName evidence="4">Clp protease N-terminal domain-containing protein</fullName>
    </submittedName>
</protein>
<feature type="region of interest" description="Disordered" evidence="2">
    <location>
        <begin position="95"/>
        <end position="123"/>
    </location>
</feature>
<dbReference type="GO" id="GO:0006508">
    <property type="term" value="P:proteolysis"/>
    <property type="evidence" value="ECO:0007669"/>
    <property type="project" value="UniProtKB-KW"/>
</dbReference>
<keyword evidence="4" id="KW-0645">Protease</keyword>
<evidence type="ECO:0000256" key="2">
    <source>
        <dbReference type="SAM" id="MobiDB-lite"/>
    </source>
</evidence>
<organism evidence="4 5">
    <name type="scientific">Streptomyces orinoci</name>
    <name type="common">Streptoverticillium orinoci</name>
    <dbReference type="NCBI Taxonomy" id="67339"/>
    <lineage>
        <taxon>Bacteria</taxon>
        <taxon>Bacillati</taxon>
        <taxon>Actinomycetota</taxon>
        <taxon>Actinomycetes</taxon>
        <taxon>Kitasatosporales</taxon>
        <taxon>Streptomycetaceae</taxon>
        <taxon>Streptomyces</taxon>
    </lineage>
</organism>
<dbReference type="RefSeq" id="WP_109280409.1">
    <property type="nucleotide sequence ID" value="NZ_JBFAUK010000002.1"/>
</dbReference>
<dbReference type="EMBL" id="JBFAUK010000002">
    <property type="protein sequence ID" value="MEV5505721.1"/>
    <property type="molecule type" value="Genomic_DNA"/>
</dbReference>
<dbReference type="SUPFAM" id="SSF81923">
    <property type="entry name" value="Double Clp-N motif"/>
    <property type="match status" value="1"/>
</dbReference>
<accession>A0ABV3JS58</accession>
<comment type="caution">
    <text evidence="4">The sequence shown here is derived from an EMBL/GenBank/DDBJ whole genome shotgun (WGS) entry which is preliminary data.</text>
</comment>
<keyword evidence="4" id="KW-0378">Hydrolase</keyword>
<evidence type="ECO:0000256" key="1">
    <source>
        <dbReference type="PROSITE-ProRule" id="PRU01251"/>
    </source>
</evidence>
<dbReference type="InterPro" id="IPR036628">
    <property type="entry name" value="Clp_N_dom_sf"/>
</dbReference>
<feature type="domain" description="Clp R" evidence="3">
    <location>
        <begin position="2"/>
        <end position="190"/>
    </location>
</feature>